<evidence type="ECO:0000256" key="1">
    <source>
        <dbReference type="ARBA" id="ARBA00006987"/>
    </source>
</evidence>
<gene>
    <name evidence="3" type="ORF">DDE23_11765</name>
</gene>
<dbReference type="Gene3D" id="3.40.190.150">
    <property type="entry name" value="Bordetella uptake gene, domain 1"/>
    <property type="match status" value="1"/>
</dbReference>
<organism evidence="3 4">
    <name type="scientific">Pararhodobacter aggregans</name>
    <dbReference type="NCBI Taxonomy" id="404875"/>
    <lineage>
        <taxon>Bacteria</taxon>
        <taxon>Pseudomonadati</taxon>
        <taxon>Pseudomonadota</taxon>
        <taxon>Alphaproteobacteria</taxon>
        <taxon>Rhodobacterales</taxon>
        <taxon>Paracoccaceae</taxon>
        <taxon>Pararhodobacter</taxon>
    </lineage>
</organism>
<accession>A0A2T7USD9</accession>
<dbReference type="CDD" id="cd07012">
    <property type="entry name" value="PBP2_Bug_TTT"/>
    <property type="match status" value="1"/>
</dbReference>
<dbReference type="PIRSF" id="PIRSF017082">
    <property type="entry name" value="YflP"/>
    <property type="match status" value="1"/>
</dbReference>
<evidence type="ECO:0000256" key="2">
    <source>
        <dbReference type="SAM" id="SignalP"/>
    </source>
</evidence>
<dbReference type="Gene3D" id="3.40.190.10">
    <property type="entry name" value="Periplasmic binding protein-like II"/>
    <property type="match status" value="1"/>
</dbReference>
<dbReference type="RefSeq" id="WP_107753963.1">
    <property type="nucleotide sequence ID" value="NZ_QBKF01000011.1"/>
</dbReference>
<dbReference type="OrthoDB" id="8970543at2"/>
<feature type="chain" id="PRO_5015749654" evidence="2">
    <location>
        <begin position="32"/>
        <end position="330"/>
    </location>
</feature>
<dbReference type="InterPro" id="IPR006311">
    <property type="entry name" value="TAT_signal"/>
</dbReference>
<dbReference type="PROSITE" id="PS51318">
    <property type="entry name" value="TAT"/>
    <property type="match status" value="1"/>
</dbReference>
<reference evidence="3 4" key="1">
    <citation type="journal article" date="2011" name="Syst. Appl. Microbiol.">
        <title>Defluviimonas denitrificans gen. nov., sp. nov., and Pararhodobacter aggregans gen. nov., sp. nov., non-phototrophic Rhodobacteraceae from the biofilter of a marine aquaculture.</title>
        <authorList>
            <person name="Foesel B.U."/>
            <person name="Drake H.L."/>
            <person name="Schramm A."/>
        </authorList>
    </citation>
    <scope>NUCLEOTIDE SEQUENCE [LARGE SCALE GENOMIC DNA]</scope>
    <source>
        <strain evidence="3 4">D1-19</strain>
    </source>
</reference>
<dbReference type="Pfam" id="PF03401">
    <property type="entry name" value="TctC"/>
    <property type="match status" value="1"/>
</dbReference>
<dbReference type="EMBL" id="QDDR01000005">
    <property type="protein sequence ID" value="PVE47508.1"/>
    <property type="molecule type" value="Genomic_DNA"/>
</dbReference>
<keyword evidence="4" id="KW-1185">Reference proteome</keyword>
<dbReference type="PANTHER" id="PTHR42928:SF5">
    <property type="entry name" value="BLR1237 PROTEIN"/>
    <property type="match status" value="1"/>
</dbReference>
<comment type="similarity">
    <text evidence="1">Belongs to the UPF0065 (bug) family.</text>
</comment>
<name>A0A2T7USD9_9RHOB</name>
<dbReference type="PANTHER" id="PTHR42928">
    <property type="entry name" value="TRICARBOXYLATE-BINDING PROTEIN"/>
    <property type="match status" value="1"/>
</dbReference>
<evidence type="ECO:0000313" key="3">
    <source>
        <dbReference type="EMBL" id="PVE47508.1"/>
    </source>
</evidence>
<dbReference type="InterPro" id="IPR042100">
    <property type="entry name" value="Bug_dom1"/>
</dbReference>
<dbReference type="AlphaFoldDB" id="A0A2T7USD9"/>
<keyword evidence="2" id="KW-0732">Signal</keyword>
<sequence>MMDLLKTTRRQLLSLVGAAAMTAAVSAPALAQTGDFPNRPITFICAFPAGSGADTLVRYFANAIQEATGHTIIVDNKPGAAGTISAEFVARSDPDGYTVYVHSGFSTAVNYSLWNNPAIDPRTDLRGVAGINEQPFFIVVGVESTIQSIEELNAYLLAEGENATYGTSATSGRLLAAQYLSELGATPTEVPYRTGIEMVPDVVNLAVDFAVTDPVTAMVQAREGRVRVLATGSGSRMDIAPDVPSLTEYGMTVDQVGVWAAWVPAGTPDDVVATLAEMFGTVMAEQGTQDFLRTMGGVPWIATPEEVDQRMRENVEQGAFLVDLAQLPRN</sequence>
<dbReference type="Proteomes" id="UP000244810">
    <property type="component" value="Unassembled WGS sequence"/>
</dbReference>
<comment type="caution">
    <text evidence="3">The sequence shown here is derived from an EMBL/GenBank/DDBJ whole genome shotgun (WGS) entry which is preliminary data.</text>
</comment>
<proteinExistence type="inferred from homology"/>
<feature type="signal peptide" evidence="2">
    <location>
        <begin position="1"/>
        <end position="31"/>
    </location>
</feature>
<evidence type="ECO:0000313" key="4">
    <source>
        <dbReference type="Proteomes" id="UP000244810"/>
    </source>
</evidence>
<protein>
    <submittedName>
        <fullName evidence="3">Tripartite tricarboxylate transporter substrate binding protein</fullName>
    </submittedName>
</protein>
<dbReference type="InterPro" id="IPR005064">
    <property type="entry name" value="BUG"/>
</dbReference>
<dbReference type="SUPFAM" id="SSF53850">
    <property type="entry name" value="Periplasmic binding protein-like II"/>
    <property type="match status" value="1"/>
</dbReference>